<keyword evidence="3" id="KW-1185">Reference proteome</keyword>
<evidence type="ECO:0000256" key="1">
    <source>
        <dbReference type="SAM" id="Phobius"/>
    </source>
</evidence>
<evidence type="ECO:0008006" key="4">
    <source>
        <dbReference type="Google" id="ProtNLM"/>
    </source>
</evidence>
<accession>A0A0W0TE62</accession>
<dbReference type="EMBL" id="LNXY01000001">
    <property type="protein sequence ID" value="KTC93866.1"/>
    <property type="molecule type" value="Genomic_DNA"/>
</dbReference>
<keyword evidence="1" id="KW-0812">Transmembrane</keyword>
<protein>
    <recommendedName>
        <fullName evidence="4">DUF883 domain-containing protein</fullName>
    </recommendedName>
</protein>
<name>A0A0W0TE62_9GAMM</name>
<organism evidence="2 3">
    <name type="scientific">Legionella drozanskii LLAP-1</name>
    <dbReference type="NCBI Taxonomy" id="1212489"/>
    <lineage>
        <taxon>Bacteria</taxon>
        <taxon>Pseudomonadati</taxon>
        <taxon>Pseudomonadota</taxon>
        <taxon>Gammaproteobacteria</taxon>
        <taxon>Legionellales</taxon>
        <taxon>Legionellaceae</taxon>
        <taxon>Legionella</taxon>
    </lineage>
</organism>
<dbReference type="RefSeq" id="WP_058494568.1">
    <property type="nucleotide sequence ID" value="NZ_CAAAIU010000006.1"/>
</dbReference>
<sequence>MEIENNDTSRQSKRVLEETKKLGTDIYNDGTETINELKDKFQEHSDKVVQNVKEKPFTSLLIAAGIGFILSRLLKP</sequence>
<feature type="transmembrane region" description="Helical" evidence="1">
    <location>
        <begin position="57"/>
        <end position="74"/>
    </location>
</feature>
<dbReference type="Proteomes" id="UP000054736">
    <property type="component" value="Unassembled WGS sequence"/>
</dbReference>
<evidence type="ECO:0000313" key="2">
    <source>
        <dbReference type="EMBL" id="KTC93866.1"/>
    </source>
</evidence>
<keyword evidence="1" id="KW-1133">Transmembrane helix</keyword>
<proteinExistence type="predicted"/>
<dbReference type="AlphaFoldDB" id="A0A0W0TE62"/>
<evidence type="ECO:0000313" key="3">
    <source>
        <dbReference type="Proteomes" id="UP000054736"/>
    </source>
</evidence>
<gene>
    <name evidence="2" type="ORF">Ldro_0216</name>
</gene>
<reference evidence="2 3" key="1">
    <citation type="submission" date="2015-11" db="EMBL/GenBank/DDBJ databases">
        <title>Genomic analysis of 38 Legionella species identifies large and diverse effector repertoires.</title>
        <authorList>
            <person name="Burstein D."/>
            <person name="Amaro F."/>
            <person name="Zusman T."/>
            <person name="Lifshitz Z."/>
            <person name="Cohen O."/>
            <person name="Gilbert J.A."/>
            <person name="Pupko T."/>
            <person name="Shuman H.A."/>
            <person name="Segal G."/>
        </authorList>
    </citation>
    <scope>NUCLEOTIDE SEQUENCE [LARGE SCALE GENOMIC DNA]</scope>
    <source>
        <strain evidence="2 3">ATCC 700990</strain>
    </source>
</reference>
<dbReference type="PATRIC" id="fig|1212489.4.peg.221"/>
<comment type="caution">
    <text evidence="2">The sequence shown here is derived from an EMBL/GenBank/DDBJ whole genome shotgun (WGS) entry which is preliminary data.</text>
</comment>
<keyword evidence="1" id="KW-0472">Membrane</keyword>
<dbReference type="OrthoDB" id="5640839at2"/>